<comment type="caution">
    <text evidence="2">The sequence shown here is derived from an EMBL/GenBank/DDBJ whole genome shotgun (WGS) entry which is preliminary data.</text>
</comment>
<dbReference type="Proteomes" id="UP000178186">
    <property type="component" value="Unassembled WGS sequence"/>
</dbReference>
<dbReference type="AlphaFoldDB" id="A0A1G2H2R4"/>
<reference evidence="2 3" key="1">
    <citation type="journal article" date="2016" name="Nat. Commun.">
        <title>Thousands of microbial genomes shed light on interconnected biogeochemical processes in an aquifer system.</title>
        <authorList>
            <person name="Anantharaman K."/>
            <person name="Brown C.T."/>
            <person name="Hug L.A."/>
            <person name="Sharon I."/>
            <person name="Castelle C.J."/>
            <person name="Probst A.J."/>
            <person name="Thomas B.C."/>
            <person name="Singh A."/>
            <person name="Wilkins M.J."/>
            <person name="Karaoz U."/>
            <person name="Brodie E.L."/>
            <person name="Williams K.H."/>
            <person name="Hubbard S.S."/>
            <person name="Banfield J.F."/>
        </authorList>
    </citation>
    <scope>NUCLEOTIDE SEQUENCE [LARGE SCALE GENOMIC DNA]</scope>
</reference>
<proteinExistence type="predicted"/>
<name>A0A1G2H2R4_9BACT</name>
<sequence>MENAQEKTIESAVSREEPRNSSEEIFSSLVNRKDSANPDWMHGSLNMIQLLVEEGKLDSTYKDRALEILGKFGGGLHGSTAVENISNTRALVEDAASVLGIQIPKESPKELSKNKEVA</sequence>
<evidence type="ECO:0000313" key="3">
    <source>
        <dbReference type="Proteomes" id="UP000178186"/>
    </source>
</evidence>
<evidence type="ECO:0000313" key="2">
    <source>
        <dbReference type="EMBL" id="OGZ56765.1"/>
    </source>
</evidence>
<organism evidence="2 3">
    <name type="scientific">Candidatus Ryanbacteria bacterium RIFCSPLOWO2_02_FULL_45_11c</name>
    <dbReference type="NCBI Taxonomy" id="1802128"/>
    <lineage>
        <taxon>Bacteria</taxon>
        <taxon>Candidatus Ryaniibacteriota</taxon>
    </lineage>
</organism>
<protein>
    <submittedName>
        <fullName evidence="2">Uncharacterized protein</fullName>
    </submittedName>
</protein>
<accession>A0A1G2H2R4</accession>
<dbReference type="STRING" id="1802128.A3H64_02710"/>
<dbReference type="EMBL" id="MHNY01000003">
    <property type="protein sequence ID" value="OGZ56765.1"/>
    <property type="molecule type" value="Genomic_DNA"/>
</dbReference>
<feature type="region of interest" description="Disordered" evidence="1">
    <location>
        <begin position="1"/>
        <end position="22"/>
    </location>
</feature>
<gene>
    <name evidence="2" type="ORF">A3H64_02710</name>
</gene>
<evidence type="ECO:0000256" key="1">
    <source>
        <dbReference type="SAM" id="MobiDB-lite"/>
    </source>
</evidence>